<dbReference type="SUPFAM" id="SSF53383">
    <property type="entry name" value="PLP-dependent transferases"/>
    <property type="match status" value="1"/>
</dbReference>
<dbReference type="Gene3D" id="3.90.1150.10">
    <property type="entry name" value="Aspartate Aminotransferase, domain 1"/>
    <property type="match status" value="1"/>
</dbReference>
<dbReference type="PANTHER" id="PTHR43092:SF2">
    <property type="entry name" value="HERCYNYLCYSTEINE SULFOXIDE LYASE"/>
    <property type="match status" value="1"/>
</dbReference>
<proteinExistence type="predicted"/>
<sequence length="937" mass="104301">MLESMYHPTPPTSLEARHDDKSSLGVTTALVESFGDWQIRNDILYLDNGAFGACPTTVTEKQKEIRQWIEENPHEFFERSYITSLEASRLALANFLHADPGDLVFLPGATHGLNVVIQSLSFNHGDEILTTNHAYSSVRMALEHVARRDGARLVVVDLPLQVTGPEDVLQRILAGTTRRTRFAVIDHIPSRSGLILPAKDIVRELEALGIDTLVDGAHAPGMIPLDLEDVNAAYYVANCHKWMCAPRGVGFLHVRRDHAHNIKPLVIARSPYVVGRSKHSSLEHSFGWMGTYCPSATLTLPHSINYLETVMPGGYSGLISRNHHLTVLARRIICNALGISIPCPDSMIAAMATIPLPDSPGPEQEGMLPIQQALWKEHGIVIPVYSWPSYPKRVIRLSVQAYNSLDQYLKLADCLRMVLYNERNPVPKKVNHWPSKSLPWPDVRRDSHDSAYSSSTESSLPCGCGHEADTGTKGSDRLETPHEDIENPTPWLLIWLSQSRVRRILEGNFASYPVSLFPTPGDTETQFSLASEPKHHANLEISRVTYMLSCVSRRRIPQITSSLVSQLLGTEDVIENWPAVMETFKNQAQILTRAIMFDTAAPRTPAELPVTANDFVSRVVPYETESHDGNLSLTFWLRSLVDFTTRGQWSPARVTSFLQIHSFLKDPVGGLRNDVETPTDLFLRLFGGLKPDLEVVKPVQGTWEEIAAQLALESSFLSQPLVGHASYIHFSGDQQLVYSYVDIVKLARSEFACPKIVTGMISEISNPSNKDHECCIAPIAIAHSYPVCSSHDARPVIVDGNNRIATITFLRFISTCGISDAAQMEQQLREYCQEHGLGPVYFVDFCAVMHRLRNSAMDVLDQLKACKNLERFGHIRQVPALITEEASFCTRVLIGEDENIAQPVHQSIFATDDLLVALPAKMQTHGRAKGFKALPIR</sequence>
<evidence type="ECO:0000259" key="3">
    <source>
        <dbReference type="Pfam" id="PF00266"/>
    </source>
</evidence>
<feature type="region of interest" description="Disordered" evidence="2">
    <location>
        <begin position="447"/>
        <end position="482"/>
    </location>
</feature>
<dbReference type="Gene3D" id="3.40.640.10">
    <property type="entry name" value="Type I PLP-dependent aspartate aminotransferase-like (Major domain)"/>
    <property type="match status" value="1"/>
</dbReference>
<keyword evidence="5" id="KW-1185">Reference proteome</keyword>
<dbReference type="InterPro" id="IPR015424">
    <property type="entry name" value="PyrdxlP-dep_Trfase"/>
</dbReference>
<dbReference type="InterPro" id="IPR015421">
    <property type="entry name" value="PyrdxlP-dep_Trfase_major"/>
</dbReference>
<dbReference type="PANTHER" id="PTHR43092">
    <property type="entry name" value="L-CYSTEINE DESULFHYDRASE"/>
    <property type="match status" value="1"/>
</dbReference>
<feature type="compositionally biased region" description="Basic and acidic residues" evidence="2">
    <location>
        <begin position="466"/>
        <end position="482"/>
    </location>
</feature>
<feature type="region of interest" description="Disordered" evidence="2">
    <location>
        <begin position="1"/>
        <end position="20"/>
    </location>
</feature>
<evidence type="ECO:0000313" key="5">
    <source>
        <dbReference type="Proteomes" id="UP001498476"/>
    </source>
</evidence>
<dbReference type="Proteomes" id="UP001498476">
    <property type="component" value="Unassembled WGS sequence"/>
</dbReference>
<gene>
    <name evidence="4" type="ORF">QQX98_000658</name>
</gene>
<dbReference type="InterPro" id="IPR015422">
    <property type="entry name" value="PyrdxlP-dep_Trfase_small"/>
</dbReference>
<dbReference type="Pfam" id="PF00266">
    <property type="entry name" value="Aminotran_5"/>
    <property type="match status" value="1"/>
</dbReference>
<protein>
    <recommendedName>
        <fullName evidence="3">Aminotransferase class V domain-containing protein</fullName>
    </recommendedName>
</protein>
<comment type="caution">
    <text evidence="4">The sequence shown here is derived from an EMBL/GenBank/DDBJ whole genome shotgun (WGS) entry which is preliminary data.</text>
</comment>
<dbReference type="InterPro" id="IPR000192">
    <property type="entry name" value="Aminotrans_V_dom"/>
</dbReference>
<accession>A0ABR1HS61</accession>
<evidence type="ECO:0000313" key="4">
    <source>
        <dbReference type="EMBL" id="KAK7424048.1"/>
    </source>
</evidence>
<name>A0ABR1HS61_9HYPO</name>
<feature type="domain" description="Aminotransferase class V" evidence="3">
    <location>
        <begin position="45"/>
        <end position="267"/>
    </location>
</feature>
<reference evidence="4 5" key="1">
    <citation type="journal article" date="2025" name="Microbiol. Resour. Announc.">
        <title>Draft genome sequences for Neonectria magnoliae and Neonectria punicea, canker pathogens of Liriodendron tulipifera and Acer saccharum in West Virginia.</title>
        <authorList>
            <person name="Petronek H.M."/>
            <person name="Kasson M.T."/>
            <person name="Metheny A.M."/>
            <person name="Stauder C.M."/>
            <person name="Lovett B."/>
            <person name="Lynch S.C."/>
            <person name="Garnas J.R."/>
            <person name="Kasson L.R."/>
            <person name="Stajich J.E."/>
        </authorList>
    </citation>
    <scope>NUCLEOTIDE SEQUENCE [LARGE SCALE GENOMIC DNA]</scope>
    <source>
        <strain evidence="4 5">NRRL 64653</strain>
    </source>
</reference>
<evidence type="ECO:0000256" key="2">
    <source>
        <dbReference type="SAM" id="MobiDB-lite"/>
    </source>
</evidence>
<evidence type="ECO:0000256" key="1">
    <source>
        <dbReference type="ARBA" id="ARBA00022898"/>
    </source>
</evidence>
<dbReference type="EMBL" id="JAZAVJ010000006">
    <property type="protein sequence ID" value="KAK7424048.1"/>
    <property type="molecule type" value="Genomic_DNA"/>
</dbReference>
<organism evidence="4 5">
    <name type="scientific">Neonectria punicea</name>
    <dbReference type="NCBI Taxonomy" id="979145"/>
    <lineage>
        <taxon>Eukaryota</taxon>
        <taxon>Fungi</taxon>
        <taxon>Dikarya</taxon>
        <taxon>Ascomycota</taxon>
        <taxon>Pezizomycotina</taxon>
        <taxon>Sordariomycetes</taxon>
        <taxon>Hypocreomycetidae</taxon>
        <taxon>Hypocreales</taxon>
        <taxon>Nectriaceae</taxon>
        <taxon>Neonectria</taxon>
    </lineage>
</organism>
<keyword evidence="1" id="KW-0663">Pyridoxal phosphate</keyword>
<feature type="compositionally biased region" description="Polar residues" evidence="2">
    <location>
        <begin position="450"/>
        <end position="459"/>
    </location>
</feature>